<evidence type="ECO:0000256" key="8">
    <source>
        <dbReference type="ARBA" id="ARBA00022842"/>
    </source>
</evidence>
<name>A0ABT0MJ75_9GAMM</name>
<evidence type="ECO:0000256" key="3">
    <source>
        <dbReference type="ARBA" id="ARBA00022679"/>
    </source>
</evidence>
<comment type="similarity">
    <text evidence="2">Belongs to the SELO family.</text>
</comment>
<evidence type="ECO:0000313" key="9">
    <source>
        <dbReference type="EMBL" id="MCL1634923.1"/>
    </source>
</evidence>
<evidence type="ECO:0000256" key="4">
    <source>
        <dbReference type="ARBA" id="ARBA00022695"/>
    </source>
</evidence>
<evidence type="ECO:0000256" key="1">
    <source>
        <dbReference type="ARBA" id="ARBA00001946"/>
    </source>
</evidence>
<evidence type="ECO:0000256" key="7">
    <source>
        <dbReference type="ARBA" id="ARBA00022840"/>
    </source>
</evidence>
<organism evidence="9 10">
    <name type="scientific">Luteimonas galliterrae</name>
    <dbReference type="NCBI Taxonomy" id="2940486"/>
    <lineage>
        <taxon>Bacteria</taxon>
        <taxon>Pseudomonadati</taxon>
        <taxon>Pseudomonadota</taxon>
        <taxon>Gammaproteobacteria</taxon>
        <taxon>Lysobacterales</taxon>
        <taxon>Lysobacteraceae</taxon>
        <taxon>Luteimonas</taxon>
    </lineage>
</organism>
<keyword evidence="6" id="KW-0547">Nucleotide-binding</keyword>
<evidence type="ECO:0000256" key="2">
    <source>
        <dbReference type="ARBA" id="ARBA00009747"/>
    </source>
</evidence>
<evidence type="ECO:0000256" key="5">
    <source>
        <dbReference type="ARBA" id="ARBA00022723"/>
    </source>
</evidence>
<accession>A0ABT0MJ75</accession>
<dbReference type="InterPro" id="IPR003846">
    <property type="entry name" value="SelO"/>
</dbReference>
<dbReference type="Pfam" id="PF02696">
    <property type="entry name" value="SelO"/>
    <property type="match status" value="1"/>
</dbReference>
<evidence type="ECO:0000313" key="10">
    <source>
        <dbReference type="Proteomes" id="UP001431217"/>
    </source>
</evidence>
<keyword evidence="4 9" id="KW-0548">Nucleotidyltransferase</keyword>
<keyword evidence="7" id="KW-0067">ATP-binding</keyword>
<comment type="caution">
    <text evidence="9">The sequence shown here is derived from an EMBL/GenBank/DDBJ whole genome shotgun (WGS) entry which is preliminary data.</text>
</comment>
<keyword evidence="8" id="KW-0460">Magnesium</keyword>
<keyword evidence="10" id="KW-1185">Reference proteome</keyword>
<dbReference type="Proteomes" id="UP001431217">
    <property type="component" value="Unassembled WGS sequence"/>
</dbReference>
<dbReference type="EMBL" id="JAMBEP010000001">
    <property type="protein sequence ID" value="MCL1634923.1"/>
    <property type="molecule type" value="Genomic_DNA"/>
</dbReference>
<proteinExistence type="inferred from homology"/>
<reference evidence="9 10" key="1">
    <citation type="submission" date="2022-05" db="EMBL/GenBank/DDBJ databases">
        <title>Luteimonas sp. SX5, whole genome shotgun sequencing project.</title>
        <authorList>
            <person name="Zhao G."/>
            <person name="Shen L."/>
        </authorList>
    </citation>
    <scope>NUCLEOTIDE SEQUENCE [LARGE SCALE GENOMIC DNA]</scope>
    <source>
        <strain evidence="9 10">SX5</strain>
    </source>
</reference>
<sequence length="479" mass="52822">MLGASEVLASCPGGGEFRARSRDDARVAWINQQWFFERGWDVSSPLGRESANRWILQRFAQELDIVAGAPVPATARDKRRYVVDGYGTTSLARYGGSGRAGIVGDFQVKGIGRTPFAASNADWHHSHGCLWLEEGLREAVFSEVCRSEAPCGAVPVVAVMSLAETITEPDGGRRQRALLVRPFHIRPAHLQRALLIERPDQEGSMMPHLQDVDRVRWHIERIQRQTGGAWKSFKFMTAAYGRQAAYSHACGWFNGGLTSSNLTLQGQFIDFGSARFVQDGRAITYEAFGQRFGDELETASAVLDSIYFYQRKYAGLPDSAIDAEVDLMSAYRGELACCAARLFGTKLAHVAAARIAACMEEALADIKPMTDGGAAVLREEQAMAICAQWLARESGSNPGAALDRWRGIRFREGASREAVQAEIECLLTDDVERWQAQIDGLIARHTRLPAQARREASTSTVGGTQIERIQVKAEQRVQK</sequence>
<keyword evidence="3" id="KW-0808">Transferase</keyword>
<gene>
    <name evidence="9" type="ORF">M2650_09810</name>
</gene>
<comment type="cofactor">
    <cofactor evidence="1">
        <name>Mg(2+)</name>
        <dbReference type="ChEBI" id="CHEBI:18420"/>
    </cofactor>
</comment>
<keyword evidence="5" id="KW-0479">Metal-binding</keyword>
<protein>
    <submittedName>
        <fullName evidence="9">Protein adenylyltransferase SelO family protein</fullName>
    </submittedName>
</protein>
<dbReference type="GO" id="GO:0016779">
    <property type="term" value="F:nucleotidyltransferase activity"/>
    <property type="evidence" value="ECO:0007669"/>
    <property type="project" value="UniProtKB-KW"/>
</dbReference>
<evidence type="ECO:0000256" key="6">
    <source>
        <dbReference type="ARBA" id="ARBA00022741"/>
    </source>
</evidence>